<dbReference type="NCBIfam" id="TIGR03353">
    <property type="entry name" value="VI_chp_4"/>
    <property type="match status" value="1"/>
</dbReference>
<proteinExistence type="predicted"/>
<dbReference type="PANTHER" id="PTHR35566:SF1">
    <property type="entry name" value="TYPE VI SECRETION SYSTEM BASEPLATE COMPONENT TSSK1"/>
    <property type="match status" value="1"/>
</dbReference>
<protein>
    <submittedName>
        <fullName evidence="1">Type VI secretion system protein ImpJ</fullName>
    </submittedName>
</protein>
<dbReference type="PANTHER" id="PTHR35566">
    <property type="entry name" value="BLR3599 PROTEIN"/>
    <property type="match status" value="1"/>
</dbReference>
<dbReference type="Pfam" id="PF05936">
    <property type="entry name" value="T6SS_VasE"/>
    <property type="match status" value="1"/>
</dbReference>
<dbReference type="InterPro" id="IPR010263">
    <property type="entry name" value="T6SS_TssK"/>
</dbReference>
<gene>
    <name evidence="1" type="ORF">C7389_12175</name>
</gene>
<sequence length="448" mass="50429">MSSKNQIILSEGTFFEPQHFQQLVRVLEHQLNSRADGMTSYPHGFTDLQVNQEYLAFGKIAITHARGVMPDGTVFNIPNDQPPPEPLVIGDSAADNQVVYLTLPHRSDGVMEVRWPETYAHHRYVMRAEELLDTHSQAGDYRSIDLAVPNLQLALEREDRSAYACLPFARICGRRADGGLLLDERFYPTALSLQAVPPLSRFLGEISSLMRERARTLAQRIGSPGQAGVADITDFQLLQAFNRLSAEFLHLSRLPATHPGQLYRAFLAAIGELATFMEQERLAPDFPAYRHEDLAASFQQLEATLRRYLSSVLQPRAVSLPLVKQQYGIHTAQVADTTLLEHADFILAVTAQLPVERLRQLFLQQVKVASLERLSELVSRQLPGIPLAPLPVAPRQLPFHAGYTYFQLDRNHPAWRQMMHNTAGIGFHITGDYPGLNMNLWAIRETTR</sequence>
<name>A0A4R6DQI3_9RHOO</name>
<organism evidence="1 2">
    <name type="scientific">Azoarcus indigens</name>
    <dbReference type="NCBI Taxonomy" id="29545"/>
    <lineage>
        <taxon>Bacteria</taxon>
        <taxon>Pseudomonadati</taxon>
        <taxon>Pseudomonadota</taxon>
        <taxon>Betaproteobacteria</taxon>
        <taxon>Rhodocyclales</taxon>
        <taxon>Zoogloeaceae</taxon>
        <taxon>Azoarcus</taxon>
    </lineage>
</organism>
<evidence type="ECO:0000313" key="1">
    <source>
        <dbReference type="EMBL" id="TDN47270.1"/>
    </source>
</evidence>
<reference evidence="1 2" key="1">
    <citation type="submission" date="2019-03" db="EMBL/GenBank/DDBJ databases">
        <title>Genomic Encyclopedia of Type Strains, Phase IV (KMG-IV): sequencing the most valuable type-strain genomes for metagenomic binning, comparative biology and taxonomic classification.</title>
        <authorList>
            <person name="Goeker M."/>
        </authorList>
    </citation>
    <scope>NUCLEOTIDE SEQUENCE [LARGE SCALE GENOMIC DNA]</scope>
    <source>
        <strain evidence="1 2">DSM 12121</strain>
    </source>
</reference>
<dbReference type="OrthoDB" id="9775333at2"/>
<dbReference type="RefSeq" id="WP_133594340.1">
    <property type="nucleotide sequence ID" value="NZ_SNVV01000021.1"/>
</dbReference>
<dbReference type="Proteomes" id="UP000295129">
    <property type="component" value="Unassembled WGS sequence"/>
</dbReference>
<dbReference type="AlphaFoldDB" id="A0A4R6DQI3"/>
<keyword evidence="2" id="KW-1185">Reference proteome</keyword>
<accession>A0A4R6DQI3</accession>
<dbReference type="EMBL" id="SNVV01000021">
    <property type="protein sequence ID" value="TDN47270.1"/>
    <property type="molecule type" value="Genomic_DNA"/>
</dbReference>
<comment type="caution">
    <text evidence="1">The sequence shown here is derived from an EMBL/GenBank/DDBJ whole genome shotgun (WGS) entry which is preliminary data.</text>
</comment>
<evidence type="ECO:0000313" key="2">
    <source>
        <dbReference type="Proteomes" id="UP000295129"/>
    </source>
</evidence>